<evidence type="ECO:0000256" key="4">
    <source>
        <dbReference type="ARBA" id="ARBA00022729"/>
    </source>
</evidence>
<dbReference type="InterPro" id="IPR037193">
    <property type="entry name" value="GDNF_alpha"/>
</dbReference>
<reference evidence="9" key="3">
    <citation type="submission" date="2025-09" db="UniProtKB">
        <authorList>
            <consortium name="Ensembl"/>
        </authorList>
    </citation>
    <scope>IDENTIFICATION</scope>
</reference>
<accession>A0A8C5HEU6</accession>
<keyword evidence="6" id="KW-0675">Receptor</keyword>
<evidence type="ECO:0000256" key="6">
    <source>
        <dbReference type="ARBA" id="ARBA00023170"/>
    </source>
</evidence>
<dbReference type="Proteomes" id="UP000694680">
    <property type="component" value="Chromosome 15"/>
</dbReference>
<name>A0A8C5HEU6_GOUWI</name>
<evidence type="ECO:0000313" key="9">
    <source>
        <dbReference type="Ensembl" id="ENSGWIP00000044470.1"/>
    </source>
</evidence>
<dbReference type="AlphaFoldDB" id="A0A8C5HEU6"/>
<feature type="domain" description="GDNF/GAS1" evidence="8">
    <location>
        <begin position="75"/>
        <end position="153"/>
    </location>
</feature>
<proteinExistence type="inferred from homology"/>
<dbReference type="GO" id="GO:0038023">
    <property type="term" value="F:signaling receptor activity"/>
    <property type="evidence" value="ECO:0007669"/>
    <property type="project" value="InterPro"/>
</dbReference>
<keyword evidence="3" id="KW-1003">Cell membrane</keyword>
<comment type="subcellular location">
    <subcellularLocation>
        <location evidence="1">Cell membrane</location>
    </subcellularLocation>
</comment>
<dbReference type="Ensembl" id="ENSGWIT00000048207.1">
    <property type="protein sequence ID" value="ENSGWIP00000044470.1"/>
    <property type="gene ID" value="ENSGWIG00000022128.1"/>
</dbReference>
<dbReference type="PANTHER" id="PTHR10269:SF1">
    <property type="entry name" value="GDNF FAMILY RECEPTOR ALPHA-LIKE"/>
    <property type="match status" value="1"/>
</dbReference>
<keyword evidence="4" id="KW-0732">Signal</keyword>
<reference evidence="9" key="2">
    <citation type="submission" date="2025-08" db="UniProtKB">
        <authorList>
            <consortium name="Ensembl"/>
        </authorList>
    </citation>
    <scope>IDENTIFICATION</scope>
</reference>
<dbReference type="GO" id="GO:0043235">
    <property type="term" value="C:receptor complex"/>
    <property type="evidence" value="ECO:0007669"/>
    <property type="project" value="TreeGrafter"/>
</dbReference>
<dbReference type="GO" id="GO:0007399">
    <property type="term" value="P:nervous system development"/>
    <property type="evidence" value="ECO:0007669"/>
    <property type="project" value="TreeGrafter"/>
</dbReference>
<evidence type="ECO:0000259" key="8">
    <source>
        <dbReference type="SMART" id="SM00907"/>
    </source>
</evidence>
<dbReference type="SMART" id="SM00907">
    <property type="entry name" value="GDNF"/>
    <property type="match status" value="2"/>
</dbReference>
<dbReference type="InterPro" id="IPR016017">
    <property type="entry name" value="GDNF/GAS1"/>
</dbReference>
<reference evidence="9" key="1">
    <citation type="submission" date="2020-06" db="EMBL/GenBank/DDBJ databases">
        <authorList>
            <consortium name="Wellcome Sanger Institute Data Sharing"/>
        </authorList>
    </citation>
    <scope>NUCLEOTIDE SEQUENCE [LARGE SCALE GENOMIC DNA]</scope>
</reference>
<sequence>DIQDRRCQIKGSEVCNMTVQAIMDQFPSLRGCVCLNMVKFKIIIMEKSNSGATTYLKLQICDFLFFIVYDASGSCLDQIKVCLGDVVCNRLLVPVLETCTTAEQCDSDRCQQVTRHFYSNMPQNVAEMLILCECEASDFSCLHMKAGLHSGTCGDETWICQNVLTLCVENKNCRALLETFRSKCWSPEDGQCNDNNPDVDECFTHLNPALLHGEDSECKKAFLATLGTVLHHPCTCIGLHSQQLHTCSRIHDVFHNRQHFSEKTTSYVVRVVLKHVKIIVCFFSQGLTPQFVPLSLMT</sequence>
<dbReference type="GO" id="GO:0007169">
    <property type="term" value="P:cell surface receptor protein tyrosine kinase signaling pathway"/>
    <property type="evidence" value="ECO:0007669"/>
    <property type="project" value="UniProtKB-ARBA"/>
</dbReference>
<feature type="domain" description="GDNF/GAS1" evidence="8">
    <location>
        <begin position="160"/>
        <end position="258"/>
    </location>
</feature>
<keyword evidence="10" id="KW-1185">Reference proteome</keyword>
<keyword evidence="7" id="KW-0325">Glycoprotein</keyword>
<evidence type="ECO:0000256" key="1">
    <source>
        <dbReference type="ARBA" id="ARBA00004236"/>
    </source>
</evidence>
<dbReference type="GO" id="GO:0009897">
    <property type="term" value="C:external side of plasma membrane"/>
    <property type="evidence" value="ECO:0007669"/>
    <property type="project" value="TreeGrafter"/>
</dbReference>
<evidence type="ECO:0000313" key="10">
    <source>
        <dbReference type="Proteomes" id="UP000694680"/>
    </source>
</evidence>
<organism evidence="9 10">
    <name type="scientific">Gouania willdenowi</name>
    <name type="common">Blunt-snouted clingfish</name>
    <name type="synonym">Lepadogaster willdenowi</name>
    <dbReference type="NCBI Taxonomy" id="441366"/>
    <lineage>
        <taxon>Eukaryota</taxon>
        <taxon>Metazoa</taxon>
        <taxon>Chordata</taxon>
        <taxon>Craniata</taxon>
        <taxon>Vertebrata</taxon>
        <taxon>Euteleostomi</taxon>
        <taxon>Actinopterygii</taxon>
        <taxon>Neopterygii</taxon>
        <taxon>Teleostei</taxon>
        <taxon>Neoteleostei</taxon>
        <taxon>Acanthomorphata</taxon>
        <taxon>Ovalentaria</taxon>
        <taxon>Blenniimorphae</taxon>
        <taxon>Blenniiformes</taxon>
        <taxon>Gobiesocoidei</taxon>
        <taxon>Gobiesocidae</taxon>
        <taxon>Gobiesocinae</taxon>
        <taxon>Gouania</taxon>
    </lineage>
</organism>
<comment type="similarity">
    <text evidence="2">Belongs to the GDNFR family.</text>
</comment>
<evidence type="ECO:0000256" key="3">
    <source>
        <dbReference type="ARBA" id="ARBA00022475"/>
    </source>
</evidence>
<evidence type="ECO:0000256" key="5">
    <source>
        <dbReference type="ARBA" id="ARBA00023136"/>
    </source>
</evidence>
<dbReference type="InterPro" id="IPR003438">
    <property type="entry name" value="GDNF_rcpt"/>
</dbReference>
<protein>
    <recommendedName>
        <fullName evidence="8">GDNF/GAS1 domain-containing protein</fullName>
    </recommendedName>
</protein>
<keyword evidence="5" id="KW-0472">Membrane</keyword>
<dbReference type="SUPFAM" id="SSF110035">
    <property type="entry name" value="GDNF receptor-like"/>
    <property type="match status" value="2"/>
</dbReference>
<evidence type="ECO:0000256" key="7">
    <source>
        <dbReference type="ARBA" id="ARBA00023180"/>
    </source>
</evidence>
<dbReference type="PANTHER" id="PTHR10269">
    <property type="entry name" value="GDNF RECEPTOR ALPHA"/>
    <property type="match status" value="1"/>
</dbReference>
<dbReference type="Pfam" id="PF02351">
    <property type="entry name" value="GDNF"/>
    <property type="match status" value="2"/>
</dbReference>
<evidence type="ECO:0000256" key="2">
    <source>
        <dbReference type="ARBA" id="ARBA00005961"/>
    </source>
</evidence>